<dbReference type="PANTHER" id="PTHR13037:SF24">
    <property type="entry name" value="POLYCOMB PROTEIN PCL-RELATED"/>
    <property type="match status" value="1"/>
</dbReference>
<gene>
    <name evidence="3" type="ORF">AB1Y20_008469</name>
</gene>
<evidence type="ECO:0000256" key="2">
    <source>
        <dbReference type="SAM" id="MobiDB-lite"/>
    </source>
</evidence>
<feature type="compositionally biased region" description="Polar residues" evidence="2">
    <location>
        <begin position="963"/>
        <end position="975"/>
    </location>
</feature>
<sequence length="1865" mass="195161">MLPPPSPSPPPPSPSPPPPSPPPAPPPHILLEVNDQQGFSVTLIHNKPTQITIVGDHGLTRAGDWAVFVPLSIGSCTGAATMDSANGGPLSAEPYTISVTLGASTSEYALCLAHQPFALATPSDGEFDYHPHVTAVLLFEPPSIPPSPPPPSPSPPPPDPSPPAPPSHPPPLYPDFCTSERLVDGIPVDISCVSDGALFLGRSQANVTRTLNIYQSLGLAYLRQLSALYPHAPAESGSVVARVQTMPFLSQSTSIARQDASQIIGVLRTRDAFVDRSTIRVAYMLKDDAGNVLVNSPATVVLELQGPTTELVECGSLEQLQLSYAPFYYVGNCVMQALPEGWFPDFGSSSANAVLRFYNTPPESTSSSEGIVATAQLGSVTLYSRPSWWDAGLRSSTVGNGLSAPSGASASSGGVFLTLPASPVHAGESFDVYMYAHTGTFALDTWRVRLYFSSLYVQYSSYAQNVQFNAATISAPPHTTSASWLATGRGQACTPFELTNVTGTAIFLLRITMSVLSSVNPGTHDIAVYPVATELIAGAPFVLDSQGYVFDARGSAQTSGQLTVVKSSTVGLFAYSSAGVLANLAPLTGTTSSYPLTVIGVDDDDRNVYGSMDVSSSASCSVDASLTSVLSLVGCTVQVGAAHTDASLSASVTADYGDGVFGTATFSVYRPQVVTITLDDSTLNRFADMGGAPIPSGCASDNRHGYPYQRTKATAHADGLDATPLVKFAVADESIANVSDAKVDMIEGKRPGSTTVHLVGVSGASPSQDLTVTDNAVSLSALVARVITSIVWSDGEQPSSEVAFDSVVTAGVFVSNVMKAEGDSGFMFTRVKWSDGHEHDIGYVSVPGVDEVQLSVGSPGVTTTAPSTDTGFWEVSVAVGAIKECVSSAVATWSVCGSDVASGELPLYLDLPNPVNISVVIEESRLTSPSDDARLLPISLPTSSLLRLRVTFDDGSERDLSSDSRATYSTPDPTCGSVSSNELSIESGSMCGLVIVVVELTLGSRVFVANHTAAVEYVSKLEMTFSGYPDTSTNRQIALTALGRVPCLSSTYFHAYANVVAVLTDGSTIDVSGQSSFASRNPSVIFISSNPGEMRRLQAVGAGLATIDASFGSASSVDAALSVVGSVTDSVSSIVWSLPPLASNNYVRNAQASTQLTLVYASGLEHAQLASSAYTSWIDIGALTKFTSAQPEAMNISLDGTVMLLDNYYEAFALTAEIACAPSTFTSKQVQANLKAEPLDVDFGSLNGLQFVHAAGTNYLDVQVHVGPASETTLMAFGIKLGPFDPALLNSGPGASFADGNTFSGIATQLDNPSTEVVLSASNTASTVTSQITLGTVRLNVVGSGVALIQGEIKVMVVQDASGLETEIQYVPVSAGEGYVSLTLSRRRLFLAGKNGTAVLPQKLRPRLHPPSRRLSECSPCTARVWGDFNGDCQFLASDVLALSKFVLQRESFENLDVTVDPLLSYTALNGESCDFLRGQANPSLDLMSQAGSDTSDPRYGRPAISGVDTRQMLQATVKKQRFLSSLSANCTSSSSPNNPSEHLRVIISLMGGEGQDTDAVLADPALTDVFLELRVDPAPVPFAWNFVRGRLASEKVSADNFNGGKGTGFAVEAAAVGAGVWEVDMQPSIGYSGDTWTYQFSVIVETKTASGDKDVPYAFNPAVTVTASTSAIIAPTLTLEATCGTIASSILSMSAGSPTPASTTIRIRSEDYDPLANHEDGIGCSHFLFPGCTDSTAANYRPLSKLDDGSCDYIGCMDSDAINFDPTATSHGAGCIDRVEGCTSTAAANFHPSANIDDNQCVFEGCKGIGLMEWEGQTLATSESARAHLGQRDVKQVAAEHGDDRAVVLGVQRILSPTALSSEV</sequence>
<dbReference type="PANTHER" id="PTHR13037">
    <property type="entry name" value="FORMIN"/>
    <property type="match status" value="1"/>
</dbReference>
<dbReference type="Proteomes" id="UP001515480">
    <property type="component" value="Unassembled WGS sequence"/>
</dbReference>
<accession>A0AB34IT39</accession>
<dbReference type="PRINTS" id="PR01217">
    <property type="entry name" value="PRICHEXTENSN"/>
</dbReference>
<keyword evidence="1" id="KW-0945">Host-virus interaction</keyword>
<organism evidence="3 4">
    <name type="scientific">Prymnesium parvum</name>
    <name type="common">Toxic golden alga</name>
    <dbReference type="NCBI Taxonomy" id="97485"/>
    <lineage>
        <taxon>Eukaryota</taxon>
        <taxon>Haptista</taxon>
        <taxon>Haptophyta</taxon>
        <taxon>Prymnesiophyceae</taxon>
        <taxon>Prymnesiales</taxon>
        <taxon>Prymnesiaceae</taxon>
        <taxon>Prymnesium</taxon>
    </lineage>
</organism>
<evidence type="ECO:0000313" key="3">
    <source>
        <dbReference type="EMBL" id="KAL1504689.1"/>
    </source>
</evidence>
<reference evidence="3 4" key="1">
    <citation type="journal article" date="2024" name="Science">
        <title>Giant polyketide synthase enzymes in the biosynthesis of giant marine polyether toxins.</title>
        <authorList>
            <person name="Fallon T.R."/>
            <person name="Shende V.V."/>
            <person name="Wierzbicki I.H."/>
            <person name="Pendleton A.L."/>
            <person name="Watervoot N.F."/>
            <person name="Auber R.P."/>
            <person name="Gonzalez D.J."/>
            <person name="Wisecaver J.H."/>
            <person name="Moore B.S."/>
        </authorList>
    </citation>
    <scope>NUCLEOTIDE SEQUENCE [LARGE SCALE GENOMIC DNA]</scope>
    <source>
        <strain evidence="3 4">12B1</strain>
    </source>
</reference>
<feature type="region of interest" description="Disordered" evidence="2">
    <location>
        <begin position="140"/>
        <end position="173"/>
    </location>
</feature>
<evidence type="ECO:0000256" key="1">
    <source>
        <dbReference type="ARBA" id="ARBA00022581"/>
    </source>
</evidence>
<proteinExistence type="predicted"/>
<keyword evidence="4" id="KW-1185">Reference proteome</keyword>
<evidence type="ECO:0000313" key="4">
    <source>
        <dbReference type="Proteomes" id="UP001515480"/>
    </source>
</evidence>
<evidence type="ECO:0008006" key="5">
    <source>
        <dbReference type="Google" id="ProtNLM"/>
    </source>
</evidence>
<protein>
    <recommendedName>
        <fullName evidence="5">GPS domain-containing protein</fullName>
    </recommendedName>
</protein>
<dbReference type="EMBL" id="JBGBPQ010000019">
    <property type="protein sequence ID" value="KAL1504689.1"/>
    <property type="molecule type" value="Genomic_DNA"/>
</dbReference>
<dbReference type="Gene3D" id="2.60.40.1080">
    <property type="match status" value="1"/>
</dbReference>
<feature type="region of interest" description="Disordered" evidence="2">
    <location>
        <begin position="1"/>
        <end position="26"/>
    </location>
</feature>
<comment type="caution">
    <text evidence="3">The sequence shown here is derived from an EMBL/GenBank/DDBJ whole genome shotgun (WGS) entry which is preliminary data.</text>
</comment>
<feature type="compositionally biased region" description="Pro residues" evidence="2">
    <location>
        <begin position="142"/>
        <end position="173"/>
    </location>
</feature>
<name>A0AB34IT39_PRYPA</name>
<feature type="region of interest" description="Disordered" evidence="2">
    <location>
        <begin position="955"/>
        <end position="975"/>
    </location>
</feature>